<reference evidence="1 2" key="1">
    <citation type="journal article" date="2016" name="PLoS ONE">
        <title>Sequence Assembly of Yarrowia lipolytica Strain W29/CLIB89 Shows Transposable Element Diversity.</title>
        <authorList>
            <person name="Magnan C."/>
            <person name="Yu J."/>
            <person name="Chang I."/>
            <person name="Jahn E."/>
            <person name="Kanomata Y."/>
            <person name="Wu J."/>
            <person name="Zeller M."/>
            <person name="Oakes M."/>
            <person name="Baldi P."/>
            <person name="Sandmeyer S."/>
        </authorList>
    </citation>
    <scope>NUCLEOTIDE SEQUENCE [LARGE SCALE GENOMIC DNA]</scope>
    <source>
        <strain evidence="2">CLIB89(W29)</strain>
    </source>
</reference>
<dbReference type="EMBL" id="CP017558">
    <property type="protein sequence ID" value="AOW07044.1"/>
    <property type="molecule type" value="Genomic_DNA"/>
</dbReference>
<proteinExistence type="predicted"/>
<accession>A0A1D8NN21</accession>
<dbReference type="RefSeq" id="XP_068139447.1">
    <property type="nucleotide sequence ID" value="XM_068283346.1"/>
</dbReference>
<evidence type="ECO:0000313" key="2">
    <source>
        <dbReference type="Proteomes" id="UP000182444"/>
    </source>
</evidence>
<gene>
    <name evidence="1" type="ORF">YALI1_F16165g</name>
</gene>
<evidence type="ECO:0000313" key="1">
    <source>
        <dbReference type="EMBL" id="AOW07044.1"/>
    </source>
</evidence>
<dbReference type="VEuPathDB" id="FungiDB:YALI1_F16165g"/>
<dbReference type="Proteomes" id="UP000182444">
    <property type="component" value="Chromosome 1F"/>
</dbReference>
<organism evidence="1 2">
    <name type="scientific">Yarrowia lipolytica</name>
    <name type="common">Candida lipolytica</name>
    <dbReference type="NCBI Taxonomy" id="4952"/>
    <lineage>
        <taxon>Eukaryota</taxon>
        <taxon>Fungi</taxon>
        <taxon>Dikarya</taxon>
        <taxon>Ascomycota</taxon>
        <taxon>Saccharomycotina</taxon>
        <taxon>Dipodascomycetes</taxon>
        <taxon>Dipodascales</taxon>
        <taxon>Dipodascales incertae sedis</taxon>
        <taxon>Yarrowia</taxon>
    </lineage>
</organism>
<dbReference type="AlphaFoldDB" id="A0A1D8NN21"/>
<name>A0A1D8NN21_YARLL</name>
<sequence length="173" mass="19177">MSRGSSNRDLRILGQSRRSYISRGDLVLVHPDVTSPADLSSTGLRHSHIKEGDSEASVSSPLRFALSGKPTACFITPRHIILVTTFSHHYTHALSPHQHMMLHSVAPVPGQHNYRTSGTAECLRDALFDRWHGCDVPRTTHHIQLSASSINISTSISIHSINSMSFFMGRDDR</sequence>
<dbReference type="GeneID" id="94583931"/>
<protein>
    <submittedName>
        <fullName evidence="1">Uncharacterized protein</fullName>
    </submittedName>
</protein>